<feature type="region of interest" description="Disordered" evidence="1">
    <location>
        <begin position="207"/>
        <end position="226"/>
    </location>
</feature>
<dbReference type="Proteomes" id="UP001174691">
    <property type="component" value="Unassembled WGS sequence"/>
</dbReference>
<keyword evidence="4" id="KW-1185">Reference proteome</keyword>
<feature type="compositionally biased region" description="Pro residues" evidence="1">
    <location>
        <begin position="214"/>
        <end position="226"/>
    </location>
</feature>
<name>A0AA38R9J9_9PEZI</name>
<proteinExistence type="predicted"/>
<feature type="signal peptide" evidence="2">
    <location>
        <begin position="1"/>
        <end position="28"/>
    </location>
</feature>
<keyword evidence="2" id="KW-0732">Signal</keyword>
<dbReference type="AlphaFoldDB" id="A0AA38R9J9"/>
<comment type="caution">
    <text evidence="3">The sequence shown here is derived from an EMBL/GenBank/DDBJ whole genome shotgun (WGS) entry which is preliminary data.</text>
</comment>
<organism evidence="3 4">
    <name type="scientific">Coniochaeta hoffmannii</name>
    <dbReference type="NCBI Taxonomy" id="91930"/>
    <lineage>
        <taxon>Eukaryota</taxon>
        <taxon>Fungi</taxon>
        <taxon>Dikarya</taxon>
        <taxon>Ascomycota</taxon>
        <taxon>Pezizomycotina</taxon>
        <taxon>Sordariomycetes</taxon>
        <taxon>Sordariomycetidae</taxon>
        <taxon>Coniochaetales</taxon>
        <taxon>Coniochaetaceae</taxon>
        <taxon>Coniochaeta</taxon>
    </lineage>
</organism>
<accession>A0AA38R9J9</accession>
<sequence>MPPPISLVHISILVVLVACSALLHTSSSSRSTSVAQQAQTCVSHDLANPIASLFPNNATGVLNATLAIVPIPLETARRLIPHQYGILEHAYRAVMPDFPEGMYPLLVQAAHDHDVQLKALDIRLDDFSRIGLEFPFVDLLNDGYSSFRWAPAQLISAGHDIALQGSAAYGTRVSPATFDPACDAYQRHGDDTTTSFSAKSADSSSYAEIRVSPLPSPPSATTSSPPPYSLDVFKNITNQPTFANGSSCDNMIRLFNTSMSPVYHAPVFVRGSVRANLAPLEDGPVEWTGVYGVQVATPFIENNYLDCGAMRGYRGTGGEGDSWGIGSTGSSSSVFNANDGF</sequence>
<evidence type="ECO:0000256" key="2">
    <source>
        <dbReference type="SAM" id="SignalP"/>
    </source>
</evidence>
<dbReference type="EMBL" id="JANBVN010000236">
    <property type="protein sequence ID" value="KAJ9131393.1"/>
    <property type="molecule type" value="Genomic_DNA"/>
</dbReference>
<evidence type="ECO:0000313" key="3">
    <source>
        <dbReference type="EMBL" id="KAJ9131393.1"/>
    </source>
</evidence>
<evidence type="ECO:0000313" key="4">
    <source>
        <dbReference type="Proteomes" id="UP001174691"/>
    </source>
</evidence>
<evidence type="ECO:0000256" key="1">
    <source>
        <dbReference type="SAM" id="MobiDB-lite"/>
    </source>
</evidence>
<protein>
    <submittedName>
        <fullName evidence="3">Uncharacterized protein</fullName>
    </submittedName>
</protein>
<reference evidence="3" key="1">
    <citation type="submission" date="2022-07" db="EMBL/GenBank/DDBJ databases">
        <title>Fungi with potential for degradation of polypropylene.</title>
        <authorList>
            <person name="Gostincar C."/>
        </authorList>
    </citation>
    <scope>NUCLEOTIDE SEQUENCE</scope>
    <source>
        <strain evidence="3">EXF-13287</strain>
    </source>
</reference>
<feature type="chain" id="PRO_5041226219" evidence="2">
    <location>
        <begin position="29"/>
        <end position="341"/>
    </location>
</feature>
<gene>
    <name evidence="3" type="ORF">NKR19_g9541</name>
</gene>